<gene>
    <name evidence="3" type="ordered locus">Hoch_1744</name>
</gene>
<feature type="region of interest" description="Disordered" evidence="1">
    <location>
        <begin position="282"/>
        <end position="342"/>
    </location>
</feature>
<dbReference type="PANTHER" id="PTHR34700:SF4">
    <property type="entry name" value="PHAGE-LIKE ELEMENT PBSX PROTEIN XKDP"/>
    <property type="match status" value="1"/>
</dbReference>
<dbReference type="PANTHER" id="PTHR34700">
    <property type="entry name" value="POTASSIUM BINDING PROTEIN KBP"/>
    <property type="match status" value="1"/>
</dbReference>
<dbReference type="InterPro" id="IPR052196">
    <property type="entry name" value="Bact_Kbp"/>
</dbReference>
<feature type="compositionally biased region" description="Gly residues" evidence="1">
    <location>
        <begin position="889"/>
        <end position="913"/>
    </location>
</feature>
<name>D0LXT8_HALO1</name>
<sequence length="913" mass="94893">MAFGGSFRGGPQQGQGSSAAEKKQKVAPGKSTRTSKIRPAQAKRGGGAGAGASAGSEAAAAPPGGGGRPLPGALQAKMGRAFGTDFSAVRVHEGSQASAIGALAYTQGSDIHFAPGQYDPGSQGGQELIGHELTHVVQQQQGRVAATAQAKGVAINDDSALEREADEMGARAARMDAGAGSGAVSEIRPGVAGPVQRREDPAAPTPAGTSTPAAPAADIRGGNAHLIRAGDTLWKIAETTYGHGRYWRRIMEANPSKVGRGGDLILVGDTLQLPAIDVASGRVETPATPPRPEQPAGAAGGDAPTPEGPSEGPAEAPPPPTPEQAAGGAGGAGGADTPEPEAVCEAVEPRELSNDYGSFSVYPDDYRGPLPPAGVTREPDIEYLRESEFERVVAEREAAAEEERDRTIGDVEELLSYGAFDWAITDAEARQALNLLGGLPMSQLRVAVGRIDSDRLLDNLPEDARRTPAFAKVIVAAGAEHYREHITALLSYGAFDWAVTDGDVRSINDILEAVGEAEQITFLRGLEPDMLSRYARNISRGTGSNELLKTVFDIVPDSDLDAMQTVMEARFNIDLRSWVVPRALLGVGEDWDAPGLRRLWTIFEELPPEHLENNEALDLFLREDQNDGSGFYNSGLDAGVISYSNTGETGSYGRIMVPDGHGGTKDVGLHSNVNLFSTVVRHEVGHAVDADIGASAPGGYVRSASNAGEWATYGSDGAFVDAIIAAGGGMSGHGYADEAKYERAMRDAVSDEVDFTTALNDIDGSVAAPNASVTGPVAAVFSKDRWHPDTSPWYNNGDRQDVGGRLWQRPYGSGDYASFVKSARVDHGVSAYQFRAPGEWFAEAYAAYYSDNDGAAGNPVGTRLRTRDTAAADWFDANVDNGHSLQQRAGGGGAGGGGAGGAGAGGGGAAGAG</sequence>
<accession>D0LXT8</accession>
<dbReference type="InterPro" id="IPR025295">
    <property type="entry name" value="eCIS_core_dom"/>
</dbReference>
<feature type="region of interest" description="Disordered" evidence="1">
    <location>
        <begin position="354"/>
        <end position="374"/>
    </location>
</feature>
<feature type="compositionally biased region" description="Low complexity" evidence="1">
    <location>
        <begin position="295"/>
        <end position="314"/>
    </location>
</feature>
<dbReference type="KEGG" id="hoh:Hoch_1744"/>
<proteinExistence type="predicted"/>
<dbReference type="SMART" id="SM00257">
    <property type="entry name" value="LysM"/>
    <property type="match status" value="1"/>
</dbReference>
<dbReference type="Pfam" id="PF13699">
    <property type="entry name" value="eCIS_core"/>
    <property type="match status" value="1"/>
</dbReference>
<organism evidence="3 4">
    <name type="scientific">Haliangium ochraceum (strain DSM 14365 / JCM 11303 / SMP-2)</name>
    <dbReference type="NCBI Taxonomy" id="502025"/>
    <lineage>
        <taxon>Bacteria</taxon>
        <taxon>Pseudomonadati</taxon>
        <taxon>Myxococcota</taxon>
        <taxon>Polyangia</taxon>
        <taxon>Haliangiales</taxon>
        <taxon>Kofleriaceae</taxon>
        <taxon>Haliangium</taxon>
    </lineage>
</organism>
<feature type="compositionally biased region" description="Gly residues" evidence="1">
    <location>
        <begin position="1"/>
        <end position="13"/>
    </location>
</feature>
<keyword evidence="4" id="KW-1185">Reference proteome</keyword>
<evidence type="ECO:0000313" key="4">
    <source>
        <dbReference type="Proteomes" id="UP000001880"/>
    </source>
</evidence>
<dbReference type="PROSITE" id="PS51782">
    <property type="entry name" value="LYSM"/>
    <property type="match status" value="1"/>
</dbReference>
<feature type="compositionally biased region" description="Low complexity" evidence="1">
    <location>
        <begin position="205"/>
        <end position="217"/>
    </location>
</feature>
<feature type="region of interest" description="Disordered" evidence="1">
    <location>
        <begin position="173"/>
        <end position="219"/>
    </location>
</feature>
<dbReference type="EMBL" id="CP001804">
    <property type="protein sequence ID" value="ACY14293.1"/>
    <property type="molecule type" value="Genomic_DNA"/>
</dbReference>
<dbReference type="InterPro" id="IPR018392">
    <property type="entry name" value="LysM"/>
</dbReference>
<dbReference type="Gene3D" id="3.10.350.10">
    <property type="entry name" value="LysM domain"/>
    <property type="match status" value="1"/>
</dbReference>
<feature type="region of interest" description="Disordered" evidence="1">
    <location>
        <begin position="882"/>
        <end position="913"/>
    </location>
</feature>
<reference evidence="3 4" key="1">
    <citation type="journal article" date="2010" name="Stand. Genomic Sci.">
        <title>Complete genome sequence of Haliangium ochraceum type strain (SMP-2).</title>
        <authorList>
            <consortium name="US DOE Joint Genome Institute (JGI-PGF)"/>
            <person name="Ivanova N."/>
            <person name="Daum C."/>
            <person name="Lang E."/>
            <person name="Abt B."/>
            <person name="Kopitz M."/>
            <person name="Saunders E."/>
            <person name="Lapidus A."/>
            <person name="Lucas S."/>
            <person name="Glavina Del Rio T."/>
            <person name="Nolan M."/>
            <person name="Tice H."/>
            <person name="Copeland A."/>
            <person name="Cheng J.F."/>
            <person name="Chen F."/>
            <person name="Bruce D."/>
            <person name="Goodwin L."/>
            <person name="Pitluck S."/>
            <person name="Mavromatis K."/>
            <person name="Pati A."/>
            <person name="Mikhailova N."/>
            <person name="Chen A."/>
            <person name="Palaniappan K."/>
            <person name="Land M."/>
            <person name="Hauser L."/>
            <person name="Chang Y.J."/>
            <person name="Jeffries C.D."/>
            <person name="Detter J.C."/>
            <person name="Brettin T."/>
            <person name="Rohde M."/>
            <person name="Goker M."/>
            <person name="Bristow J."/>
            <person name="Markowitz V."/>
            <person name="Eisen J.A."/>
            <person name="Hugenholtz P."/>
            <person name="Kyrpides N.C."/>
            <person name="Klenk H.P."/>
        </authorList>
    </citation>
    <scope>NUCLEOTIDE SEQUENCE [LARGE SCALE GENOMIC DNA]</scope>
    <source>
        <strain evidence="4">DSM 14365 / CIP 107738 / JCM 11303 / AJ 13395 / SMP-2</strain>
    </source>
</reference>
<evidence type="ECO:0000256" key="1">
    <source>
        <dbReference type="SAM" id="MobiDB-lite"/>
    </source>
</evidence>
<dbReference type="AlphaFoldDB" id="D0LXT8"/>
<evidence type="ECO:0000313" key="3">
    <source>
        <dbReference type="EMBL" id="ACY14293.1"/>
    </source>
</evidence>
<feature type="region of interest" description="Disordered" evidence="1">
    <location>
        <begin position="1"/>
        <end position="73"/>
    </location>
</feature>
<dbReference type="RefSeq" id="WP_012826901.1">
    <property type="nucleotide sequence ID" value="NC_013440.1"/>
</dbReference>
<protein>
    <submittedName>
        <fullName evidence="3">Peptidoglycan-binding lysin domain protein</fullName>
    </submittedName>
</protein>
<feature type="domain" description="LysM" evidence="2">
    <location>
        <begin position="223"/>
        <end position="273"/>
    </location>
</feature>
<dbReference type="Proteomes" id="UP000001880">
    <property type="component" value="Chromosome"/>
</dbReference>
<feature type="compositionally biased region" description="Low complexity" evidence="1">
    <location>
        <begin position="53"/>
        <end position="62"/>
    </location>
</feature>
<evidence type="ECO:0000259" key="2">
    <source>
        <dbReference type="PROSITE" id="PS51782"/>
    </source>
</evidence>
<dbReference type="eggNOG" id="COG1652">
    <property type="taxonomic scope" value="Bacteria"/>
</dbReference>
<dbReference type="InterPro" id="IPR036779">
    <property type="entry name" value="LysM_dom_sf"/>
</dbReference>
<dbReference type="CDD" id="cd00118">
    <property type="entry name" value="LysM"/>
    <property type="match status" value="1"/>
</dbReference>
<dbReference type="STRING" id="502025.Hoch_1744"/>
<dbReference type="HOGENOM" id="CLU_318516_0_0_7"/>